<dbReference type="EMBL" id="CP001650">
    <property type="protein sequence ID" value="ADF51231.1"/>
    <property type="molecule type" value="Genomic_DNA"/>
</dbReference>
<accession>D5BH57</accession>
<evidence type="ECO:0000256" key="1">
    <source>
        <dbReference type="SAM" id="SignalP"/>
    </source>
</evidence>
<evidence type="ECO:0000313" key="3">
    <source>
        <dbReference type="Proteomes" id="UP000001654"/>
    </source>
</evidence>
<reference evidence="2 3" key="1">
    <citation type="journal article" date="2010" name="BMC Genomics">
        <title>The complete genome of Zunongwangia profunda SM-A87 reveals its adaptation to the deep-sea environment and ecological role in sedimentary organic nitrogen degradation.</title>
        <authorList>
            <person name="Qin Q.L."/>
            <person name="Zhang X.Y."/>
            <person name="Wang X.M."/>
            <person name="Liu G.M."/>
            <person name="Chen X.L."/>
            <person name="Xie B.B."/>
            <person name="Dang H.Y."/>
            <person name="Zhou B.C."/>
            <person name="Yu J."/>
            <person name="Zhang Y.Z."/>
        </authorList>
    </citation>
    <scope>NUCLEOTIDE SEQUENCE [LARGE SCALE GENOMIC DNA]</scope>
    <source>
        <strain evidence="3">DSM 18752 / CCTCC AB 206139 / SM-A87</strain>
    </source>
</reference>
<dbReference type="RefSeq" id="WP_013070383.1">
    <property type="nucleotide sequence ID" value="NC_014041.1"/>
</dbReference>
<gene>
    <name evidence="2" type="ordered locus">ZPR_0881</name>
</gene>
<protein>
    <submittedName>
        <fullName evidence="2">Uncharacterized protein</fullName>
    </submittedName>
</protein>
<feature type="chain" id="PRO_5003069892" evidence="1">
    <location>
        <begin position="18"/>
        <end position="378"/>
    </location>
</feature>
<dbReference type="Proteomes" id="UP000001654">
    <property type="component" value="Chromosome"/>
</dbReference>
<evidence type="ECO:0000313" key="2">
    <source>
        <dbReference type="EMBL" id="ADF51231.1"/>
    </source>
</evidence>
<organism evidence="2 3">
    <name type="scientific">Zunongwangia profunda (strain DSM 18752 / CCTCC AB 206139 / SM-A87)</name>
    <name type="common">Wangia profunda</name>
    <dbReference type="NCBI Taxonomy" id="655815"/>
    <lineage>
        <taxon>Bacteria</taxon>
        <taxon>Pseudomonadati</taxon>
        <taxon>Bacteroidota</taxon>
        <taxon>Flavobacteriia</taxon>
        <taxon>Flavobacteriales</taxon>
        <taxon>Flavobacteriaceae</taxon>
        <taxon>Zunongwangia</taxon>
    </lineage>
</organism>
<keyword evidence="3" id="KW-1185">Reference proteome</keyword>
<dbReference type="AlphaFoldDB" id="D5BH57"/>
<dbReference type="STRING" id="655815.ZPR_0881"/>
<dbReference type="eggNOG" id="ENOG50335W3">
    <property type="taxonomic scope" value="Bacteria"/>
</dbReference>
<feature type="signal peptide" evidence="1">
    <location>
        <begin position="1"/>
        <end position="17"/>
    </location>
</feature>
<sequence length="378" mass="43361">MKSFVFIVLIFSTISFYGQTYTTLNSVEIPSGYKLKVTKNIKDCTVNVLENDSINIVTEYKNSSGGKQQSIKIISGRKAGKNDSIKVDKKLTLNIESLEGKANFYIDEEDKTKIHVNYWLNDNVVVPAGKKIKIIERTLECDTSYSESIKSQILNESTFYNLWRCEVWEIKEQPDFYKNSNKVIEVFKYDGKTIDYYLVNKYDRNADYVLELKNREFIEFKETGWEFGAVTIPLKMRPGYTKNNISVDQEIEGDLNLGIFSSYKIGKYRARYERHQGFVKLANVSLNVGPFFSLGTVDLDKNNTTVSSDPIMDDSTKSIGYFSTGGGLMVSIYNFRVGAYLGWDFGFGTKNNSWNYDNRPWFGLGVSYSIKNPWKESE</sequence>
<proteinExistence type="predicted"/>
<dbReference type="HOGENOM" id="CLU_731489_0_0_10"/>
<keyword evidence="1" id="KW-0732">Signal</keyword>
<name>D5BH57_ZUNPS</name>
<dbReference type="OrthoDB" id="1256438at2"/>
<dbReference type="KEGG" id="zpr:ZPR_0881"/>